<keyword evidence="2" id="KW-1185">Reference proteome</keyword>
<proteinExistence type="predicted"/>
<name>A0A2J6SXL8_9HELO</name>
<dbReference type="InParanoid" id="A0A2J6SXL8"/>
<dbReference type="Proteomes" id="UP000235371">
    <property type="component" value="Unassembled WGS sequence"/>
</dbReference>
<dbReference type="AlphaFoldDB" id="A0A2J6SXL8"/>
<dbReference type="EMBL" id="KZ613855">
    <property type="protein sequence ID" value="PMD55527.1"/>
    <property type="molecule type" value="Genomic_DNA"/>
</dbReference>
<protein>
    <submittedName>
        <fullName evidence="1">Uncharacterized protein</fullName>
    </submittedName>
</protein>
<gene>
    <name evidence="1" type="ORF">K444DRAFT_89987</name>
</gene>
<dbReference type="GeneID" id="36596867"/>
<organism evidence="1 2">
    <name type="scientific">Hyaloscypha bicolor E</name>
    <dbReference type="NCBI Taxonomy" id="1095630"/>
    <lineage>
        <taxon>Eukaryota</taxon>
        <taxon>Fungi</taxon>
        <taxon>Dikarya</taxon>
        <taxon>Ascomycota</taxon>
        <taxon>Pezizomycotina</taxon>
        <taxon>Leotiomycetes</taxon>
        <taxon>Helotiales</taxon>
        <taxon>Hyaloscyphaceae</taxon>
        <taxon>Hyaloscypha</taxon>
        <taxon>Hyaloscypha bicolor</taxon>
    </lineage>
</organism>
<reference evidence="1 2" key="1">
    <citation type="submission" date="2016-04" db="EMBL/GenBank/DDBJ databases">
        <title>A degradative enzymes factory behind the ericoid mycorrhizal symbiosis.</title>
        <authorList>
            <consortium name="DOE Joint Genome Institute"/>
            <person name="Martino E."/>
            <person name="Morin E."/>
            <person name="Grelet G."/>
            <person name="Kuo A."/>
            <person name="Kohler A."/>
            <person name="Daghino S."/>
            <person name="Barry K."/>
            <person name="Choi C."/>
            <person name="Cichocki N."/>
            <person name="Clum A."/>
            <person name="Copeland A."/>
            <person name="Hainaut M."/>
            <person name="Haridas S."/>
            <person name="Labutti K."/>
            <person name="Lindquist E."/>
            <person name="Lipzen A."/>
            <person name="Khouja H.-R."/>
            <person name="Murat C."/>
            <person name="Ohm R."/>
            <person name="Olson A."/>
            <person name="Spatafora J."/>
            <person name="Veneault-Fourrey C."/>
            <person name="Henrissat B."/>
            <person name="Grigoriev I."/>
            <person name="Martin F."/>
            <person name="Perotto S."/>
        </authorList>
    </citation>
    <scope>NUCLEOTIDE SEQUENCE [LARGE SCALE GENOMIC DNA]</scope>
    <source>
        <strain evidence="1 2">E</strain>
    </source>
</reference>
<sequence>MNSSGYKNIDNIHTNNTLHKILAYNIRSRRRSMYMVIRIEHAHGLLSQRLISIRSILPMIHKGNITIRHILRCQRSTPDKAASCIIKSPGFPGIIRRLVGYNHMRSQFPKSLRGFCHICIEGLDHCPNFSRVRYISGVRAIGPAIVTRLWPSLWLNSTTTKSPGWASFVTFIYENSLSPGNFNSSALFKTIPSSGETLLAYQPQLLTK</sequence>
<evidence type="ECO:0000313" key="1">
    <source>
        <dbReference type="EMBL" id="PMD55527.1"/>
    </source>
</evidence>
<evidence type="ECO:0000313" key="2">
    <source>
        <dbReference type="Proteomes" id="UP000235371"/>
    </source>
</evidence>
<dbReference type="RefSeq" id="XP_024732431.1">
    <property type="nucleotide sequence ID" value="XM_024888791.1"/>
</dbReference>
<accession>A0A2J6SXL8</accession>